<sequence length="129" mass="14855">MLIILQQKLKKKYFTLQINFKQNCICLLKLPKEKGNGRKVEKQMSTKGRQTKHRGNHCAMNTDTVMHEDITPCLHHSFERFILHMDIIVQCLCGSRSWQTALAAAFSIEEEEKLNINVQIPTVPCFPAS</sequence>
<keyword evidence="2" id="KW-1185">Reference proteome</keyword>
<organism evidence="1 2">
    <name type="scientific">Xenoophorus captivus</name>
    <dbReference type="NCBI Taxonomy" id="1517983"/>
    <lineage>
        <taxon>Eukaryota</taxon>
        <taxon>Metazoa</taxon>
        <taxon>Chordata</taxon>
        <taxon>Craniata</taxon>
        <taxon>Vertebrata</taxon>
        <taxon>Euteleostomi</taxon>
        <taxon>Actinopterygii</taxon>
        <taxon>Neopterygii</taxon>
        <taxon>Teleostei</taxon>
        <taxon>Neoteleostei</taxon>
        <taxon>Acanthomorphata</taxon>
        <taxon>Ovalentaria</taxon>
        <taxon>Atherinomorphae</taxon>
        <taxon>Cyprinodontiformes</taxon>
        <taxon>Goodeidae</taxon>
        <taxon>Xenoophorus</taxon>
    </lineage>
</organism>
<gene>
    <name evidence="1" type="ORF">XENOCAPTIV_022618</name>
</gene>
<accession>A0ABV0QE59</accession>
<protein>
    <submittedName>
        <fullName evidence="1">Uncharacterized protein</fullName>
    </submittedName>
</protein>
<name>A0ABV0QE59_9TELE</name>
<evidence type="ECO:0000313" key="1">
    <source>
        <dbReference type="EMBL" id="MEQ2194075.1"/>
    </source>
</evidence>
<proteinExistence type="predicted"/>
<reference evidence="1 2" key="1">
    <citation type="submission" date="2021-06" db="EMBL/GenBank/DDBJ databases">
        <authorList>
            <person name="Palmer J.M."/>
        </authorList>
    </citation>
    <scope>NUCLEOTIDE SEQUENCE [LARGE SCALE GENOMIC DNA]</scope>
    <source>
        <strain evidence="1 2">XC_2019</strain>
        <tissue evidence="1">Muscle</tissue>
    </source>
</reference>
<dbReference type="EMBL" id="JAHRIN010008909">
    <property type="protein sequence ID" value="MEQ2194075.1"/>
    <property type="molecule type" value="Genomic_DNA"/>
</dbReference>
<comment type="caution">
    <text evidence="1">The sequence shown here is derived from an EMBL/GenBank/DDBJ whole genome shotgun (WGS) entry which is preliminary data.</text>
</comment>
<evidence type="ECO:0000313" key="2">
    <source>
        <dbReference type="Proteomes" id="UP001434883"/>
    </source>
</evidence>
<dbReference type="Proteomes" id="UP001434883">
    <property type="component" value="Unassembled WGS sequence"/>
</dbReference>